<comment type="subcellular location">
    <subcellularLocation>
        <location evidence="1">Cell envelope</location>
    </subcellularLocation>
</comment>
<dbReference type="GO" id="GO:0006825">
    <property type="term" value="P:copper ion transport"/>
    <property type="evidence" value="ECO:0007669"/>
    <property type="project" value="InterPro"/>
</dbReference>
<dbReference type="AlphaFoldDB" id="A0A8J3IJ27"/>
<dbReference type="Pfam" id="PF04234">
    <property type="entry name" value="CopC"/>
    <property type="match status" value="1"/>
</dbReference>
<reference evidence="8" key="1">
    <citation type="submission" date="2020-10" db="EMBL/GenBank/DDBJ databases">
        <title>Taxonomic study of unclassified bacteria belonging to the class Ktedonobacteria.</title>
        <authorList>
            <person name="Yabe S."/>
            <person name="Wang C.M."/>
            <person name="Zheng Y."/>
            <person name="Sakai Y."/>
            <person name="Cavaletti L."/>
            <person name="Monciardini P."/>
            <person name="Donadio S."/>
        </authorList>
    </citation>
    <scope>NUCLEOTIDE SEQUENCE</scope>
    <source>
        <strain evidence="8">ID150040</strain>
    </source>
</reference>
<dbReference type="GO" id="GO:0005886">
    <property type="term" value="C:plasma membrane"/>
    <property type="evidence" value="ECO:0007669"/>
    <property type="project" value="TreeGrafter"/>
</dbReference>
<feature type="domain" description="YtkA-like" evidence="7">
    <location>
        <begin position="580"/>
        <end position="663"/>
    </location>
</feature>
<gene>
    <name evidence="8" type="ORF">KSF_023770</name>
</gene>
<evidence type="ECO:0000259" key="7">
    <source>
        <dbReference type="Pfam" id="PF13115"/>
    </source>
</evidence>
<sequence length="682" mass="74664">MQKRQLLIFIRALFFAILVSVMTSLVARPPTASAHAFVIGSDPIDGSTINAVPKVVHIDFNAQISPLSSARIYVVQNGNLVDVSAAPGHISGANQRQLEIALRDPASQPQGSYEIKWTAIANEDGHTSYGLIGFNVGYSSTGLSGIPTLGPSTSNKLEGPGGTRTFDFANALSVAWDWLTLLALTFWIGLLIMERLVLFPLDRTQALLERARKQTLSLQNLCLIVLLIGEITLLVLRASRMSTMQDVAFSPQAVLQLLLQTNYGLLWLFRCLIIVLSLAFLRLSNRVAPAAYASMLPATATQAQRVLTRTGSLHPRITQETAPNLAKVTIREGSERDQVSTPQSTSTTLVLAQRYTPLWLLIAGVILMTRVLSGDAAQVLQPHFSAITFDWLYRVAQGIWFGGLAYMGYVLLPLLTALDREHHAEMLVALQRRFRPFHLASMGMLAACFLFLSEASIHNPQLLLTDAYGRALLVQMVLLLAISILGCYMVFFLTPRISRQALLLPVVGMDAPARRTRQFALENTGRHFKWIVLIQSWLGAGVLFCTALLAFYAPPIVFPNVNYSNQAAQQTASQSNTQTQQAGGLSATLQMLPGKTMQPNVVILAIQDSNGQPVTDAEVKMTTNMQVMDMGTTSTTIKGGNVVYSAAFEKNVFSMSGVWDINVSIQQPNHPAVQMQFKVNII</sequence>
<proteinExistence type="predicted"/>
<evidence type="ECO:0000259" key="6">
    <source>
        <dbReference type="Pfam" id="PF04234"/>
    </source>
</evidence>
<organism evidence="8 9">
    <name type="scientific">Reticulibacter mediterranei</name>
    <dbReference type="NCBI Taxonomy" id="2778369"/>
    <lineage>
        <taxon>Bacteria</taxon>
        <taxon>Bacillati</taxon>
        <taxon>Chloroflexota</taxon>
        <taxon>Ktedonobacteria</taxon>
        <taxon>Ktedonobacterales</taxon>
        <taxon>Reticulibacteraceae</taxon>
        <taxon>Reticulibacter</taxon>
    </lineage>
</organism>
<feature type="transmembrane region" description="Helical" evidence="5">
    <location>
        <begin position="530"/>
        <end position="553"/>
    </location>
</feature>
<dbReference type="InterPro" id="IPR007348">
    <property type="entry name" value="CopC_dom"/>
</dbReference>
<evidence type="ECO:0000256" key="5">
    <source>
        <dbReference type="SAM" id="Phobius"/>
    </source>
</evidence>
<dbReference type="GO" id="GO:0030313">
    <property type="term" value="C:cell envelope"/>
    <property type="evidence" value="ECO:0007669"/>
    <property type="project" value="UniProtKB-SubCell"/>
</dbReference>
<feature type="transmembrane region" description="Helical" evidence="5">
    <location>
        <begin position="264"/>
        <end position="281"/>
    </location>
</feature>
<keyword evidence="4" id="KW-0186">Copper</keyword>
<feature type="domain" description="CopC" evidence="6">
    <location>
        <begin position="35"/>
        <end position="136"/>
    </location>
</feature>
<dbReference type="InterPro" id="IPR032693">
    <property type="entry name" value="YtkA-like_dom"/>
</dbReference>
<keyword evidence="5" id="KW-0472">Membrane</keyword>
<evidence type="ECO:0000313" key="9">
    <source>
        <dbReference type="Proteomes" id="UP000597444"/>
    </source>
</evidence>
<feature type="transmembrane region" description="Helical" evidence="5">
    <location>
        <begin position="391"/>
        <end position="415"/>
    </location>
</feature>
<feature type="transmembrane region" description="Helical" evidence="5">
    <location>
        <begin position="358"/>
        <end position="379"/>
    </location>
</feature>
<evidence type="ECO:0008006" key="10">
    <source>
        <dbReference type="Google" id="ProtNLM"/>
    </source>
</evidence>
<dbReference type="SUPFAM" id="SSF81296">
    <property type="entry name" value="E set domains"/>
    <property type="match status" value="1"/>
</dbReference>
<feature type="transmembrane region" description="Helical" evidence="5">
    <location>
        <begin position="218"/>
        <end position="236"/>
    </location>
</feature>
<dbReference type="PANTHER" id="PTHR34820:SF4">
    <property type="entry name" value="INNER MEMBRANE PROTEIN YEBZ"/>
    <property type="match status" value="1"/>
</dbReference>
<dbReference type="RefSeq" id="WP_220203169.1">
    <property type="nucleotide sequence ID" value="NZ_BNJK01000001.1"/>
</dbReference>
<dbReference type="PANTHER" id="PTHR34820">
    <property type="entry name" value="INNER MEMBRANE PROTEIN YEBZ"/>
    <property type="match status" value="1"/>
</dbReference>
<evidence type="ECO:0000313" key="8">
    <source>
        <dbReference type="EMBL" id="GHO92329.1"/>
    </source>
</evidence>
<feature type="transmembrane region" description="Helical" evidence="5">
    <location>
        <begin position="178"/>
        <end position="198"/>
    </location>
</feature>
<feature type="transmembrane region" description="Helical" evidence="5">
    <location>
        <begin position="436"/>
        <end position="452"/>
    </location>
</feature>
<dbReference type="Pfam" id="PF13115">
    <property type="entry name" value="YtkA"/>
    <property type="match status" value="1"/>
</dbReference>
<dbReference type="Gene3D" id="2.60.40.1220">
    <property type="match status" value="1"/>
</dbReference>
<evidence type="ECO:0000256" key="2">
    <source>
        <dbReference type="ARBA" id="ARBA00022723"/>
    </source>
</evidence>
<name>A0A8J3IJ27_9CHLR</name>
<keyword evidence="9" id="KW-1185">Reference proteome</keyword>
<dbReference type="GO" id="GO:0042597">
    <property type="term" value="C:periplasmic space"/>
    <property type="evidence" value="ECO:0007669"/>
    <property type="project" value="InterPro"/>
</dbReference>
<protein>
    <recommendedName>
        <fullName evidence="10">Copper resistance protein CopC</fullName>
    </recommendedName>
</protein>
<feature type="transmembrane region" description="Helical" evidence="5">
    <location>
        <begin position="472"/>
        <end position="493"/>
    </location>
</feature>
<evidence type="ECO:0000256" key="4">
    <source>
        <dbReference type="ARBA" id="ARBA00023008"/>
    </source>
</evidence>
<keyword evidence="5" id="KW-0812">Transmembrane</keyword>
<dbReference type="InterPro" id="IPR032694">
    <property type="entry name" value="CopC/D"/>
</dbReference>
<dbReference type="Proteomes" id="UP000597444">
    <property type="component" value="Unassembled WGS sequence"/>
</dbReference>
<evidence type="ECO:0000256" key="3">
    <source>
        <dbReference type="ARBA" id="ARBA00022729"/>
    </source>
</evidence>
<keyword evidence="3" id="KW-0732">Signal</keyword>
<dbReference type="InterPro" id="IPR014756">
    <property type="entry name" value="Ig_E-set"/>
</dbReference>
<dbReference type="GO" id="GO:0046688">
    <property type="term" value="P:response to copper ion"/>
    <property type="evidence" value="ECO:0007669"/>
    <property type="project" value="InterPro"/>
</dbReference>
<comment type="caution">
    <text evidence="8">The sequence shown here is derived from an EMBL/GenBank/DDBJ whole genome shotgun (WGS) entry which is preliminary data.</text>
</comment>
<dbReference type="GO" id="GO:0005507">
    <property type="term" value="F:copper ion binding"/>
    <property type="evidence" value="ECO:0007669"/>
    <property type="project" value="InterPro"/>
</dbReference>
<dbReference type="EMBL" id="BNJK01000001">
    <property type="protein sequence ID" value="GHO92329.1"/>
    <property type="molecule type" value="Genomic_DNA"/>
</dbReference>
<keyword evidence="5" id="KW-1133">Transmembrane helix</keyword>
<keyword evidence="2" id="KW-0479">Metal-binding</keyword>
<dbReference type="InterPro" id="IPR014755">
    <property type="entry name" value="Cu-Rt/internalin_Ig-like"/>
</dbReference>
<evidence type="ECO:0000256" key="1">
    <source>
        <dbReference type="ARBA" id="ARBA00004196"/>
    </source>
</evidence>
<accession>A0A8J3IJ27</accession>